<reference evidence="1" key="1">
    <citation type="submission" date="2020-11" db="EMBL/GenBank/DDBJ databases">
        <authorList>
            <consortium name="DOE Joint Genome Institute"/>
            <person name="Ahrendt S."/>
            <person name="Riley R."/>
            <person name="Andreopoulos W."/>
            <person name="Labutti K."/>
            <person name="Pangilinan J."/>
            <person name="Ruiz-Duenas F.J."/>
            <person name="Barrasa J.M."/>
            <person name="Sanchez-Garcia M."/>
            <person name="Camarero S."/>
            <person name="Miyauchi S."/>
            <person name="Serrano A."/>
            <person name="Linde D."/>
            <person name="Babiker R."/>
            <person name="Drula E."/>
            <person name="Ayuso-Fernandez I."/>
            <person name="Pacheco R."/>
            <person name="Padilla G."/>
            <person name="Ferreira P."/>
            <person name="Barriuso J."/>
            <person name="Kellner H."/>
            <person name="Castanera R."/>
            <person name="Alfaro M."/>
            <person name="Ramirez L."/>
            <person name="Pisabarro A.G."/>
            <person name="Kuo A."/>
            <person name="Tritt A."/>
            <person name="Lipzen A."/>
            <person name="He G."/>
            <person name="Yan M."/>
            <person name="Ng V."/>
            <person name="Cullen D."/>
            <person name="Martin F."/>
            <person name="Rosso M.-N."/>
            <person name="Henrissat B."/>
            <person name="Hibbett D."/>
            <person name="Martinez A.T."/>
            <person name="Grigoriev I.V."/>
        </authorList>
    </citation>
    <scope>NUCLEOTIDE SEQUENCE</scope>
    <source>
        <strain evidence="1">CIRM-BRFM 674</strain>
    </source>
</reference>
<comment type="caution">
    <text evidence="1">The sequence shown here is derived from an EMBL/GenBank/DDBJ whole genome shotgun (WGS) entry which is preliminary data.</text>
</comment>
<protein>
    <submittedName>
        <fullName evidence="1">Uncharacterized protein</fullName>
    </submittedName>
</protein>
<dbReference type="Proteomes" id="UP000807469">
    <property type="component" value="Unassembled WGS sequence"/>
</dbReference>
<keyword evidence="2" id="KW-1185">Reference proteome</keyword>
<dbReference type="AlphaFoldDB" id="A0A9P5YMY4"/>
<accession>A0A9P5YMY4</accession>
<dbReference type="EMBL" id="MU155671">
    <property type="protein sequence ID" value="KAF9471524.1"/>
    <property type="molecule type" value="Genomic_DNA"/>
</dbReference>
<evidence type="ECO:0000313" key="2">
    <source>
        <dbReference type="Proteomes" id="UP000807469"/>
    </source>
</evidence>
<dbReference type="Pfam" id="PF18758">
    <property type="entry name" value="KDZ"/>
    <property type="match status" value="1"/>
</dbReference>
<organism evidence="1 2">
    <name type="scientific">Pholiota conissans</name>
    <dbReference type="NCBI Taxonomy" id="109636"/>
    <lineage>
        <taxon>Eukaryota</taxon>
        <taxon>Fungi</taxon>
        <taxon>Dikarya</taxon>
        <taxon>Basidiomycota</taxon>
        <taxon>Agaricomycotina</taxon>
        <taxon>Agaricomycetes</taxon>
        <taxon>Agaricomycetidae</taxon>
        <taxon>Agaricales</taxon>
        <taxon>Agaricineae</taxon>
        <taxon>Strophariaceae</taxon>
        <taxon>Pholiota</taxon>
    </lineage>
</organism>
<gene>
    <name evidence="1" type="ORF">BDN70DRAFT_819891</name>
</gene>
<name>A0A9P5YMY4_9AGAR</name>
<sequence length="173" mass="19613">TGVGRAFCGRGEMILPNGIGNLQKGKRYANMDYILVSAIQSTKVSSITISYNIVCQWFIHLYNRMKSWLAALHLDPIIEVRPLIPKFHEPAHKEKDHEQFSFNFTAGVGQMDGEVPERVWAGHNGLGNSTKTQGPGSRHDMLDDHFGFWNWQKYCSMGSFTLILSKNQQLMIL</sequence>
<evidence type="ECO:0000313" key="1">
    <source>
        <dbReference type="EMBL" id="KAF9471524.1"/>
    </source>
</evidence>
<dbReference type="OrthoDB" id="3192989at2759"/>
<feature type="non-terminal residue" evidence="1">
    <location>
        <position position="1"/>
    </location>
</feature>
<dbReference type="InterPro" id="IPR040521">
    <property type="entry name" value="KDZ"/>
</dbReference>
<proteinExistence type="predicted"/>